<sequence>MKSYKLWLTYLGIGLMVVALILSLLSLFKVIDLASWVSSLINAFVIFNLYFLLFKGDKKYGKFFLIVGCLMIVFAIIDFII</sequence>
<keyword evidence="1" id="KW-0472">Membrane</keyword>
<keyword evidence="1" id="KW-1133">Transmembrane helix</keyword>
<evidence type="ECO:0000256" key="1">
    <source>
        <dbReference type="SAM" id="Phobius"/>
    </source>
</evidence>
<feature type="transmembrane region" description="Helical" evidence="1">
    <location>
        <begin position="33"/>
        <end position="53"/>
    </location>
</feature>
<proteinExistence type="predicted"/>
<reference evidence="2 3" key="1">
    <citation type="submission" date="2024-04" db="EMBL/GenBank/DDBJ databases">
        <title>Staphylococcus debuckii a clinical isolate.</title>
        <authorList>
            <person name="Magnan C."/>
            <person name="Plumet L."/>
            <person name="Morsli M."/>
            <person name="Molle V."/>
            <person name="Lavigne J.-P."/>
        </authorList>
    </citation>
    <scope>NUCLEOTIDE SEQUENCE [LARGE SCALE GENOMIC DNA]</scope>
    <source>
        <strain evidence="2 3">NSD001</strain>
    </source>
</reference>
<comment type="caution">
    <text evidence="2">The sequence shown here is derived from an EMBL/GenBank/DDBJ whole genome shotgun (WGS) entry which is preliminary data.</text>
</comment>
<dbReference type="Proteomes" id="UP001380601">
    <property type="component" value="Unassembled WGS sequence"/>
</dbReference>
<accession>A0ABU9EWZ6</accession>
<feature type="transmembrane region" description="Helical" evidence="1">
    <location>
        <begin position="60"/>
        <end position="80"/>
    </location>
</feature>
<gene>
    <name evidence="2" type="ORF">AADA34_01995</name>
</gene>
<dbReference type="RefSeq" id="WP_341611189.1">
    <property type="nucleotide sequence ID" value="NZ_JBBWSC010000001.1"/>
</dbReference>
<name>A0ABU9EWZ6_9STAP</name>
<dbReference type="EMBL" id="JBBWSC010000001">
    <property type="protein sequence ID" value="MEL0537495.1"/>
    <property type="molecule type" value="Genomic_DNA"/>
</dbReference>
<evidence type="ECO:0000313" key="3">
    <source>
        <dbReference type="Proteomes" id="UP001380601"/>
    </source>
</evidence>
<keyword evidence="1" id="KW-0812">Transmembrane</keyword>
<protein>
    <submittedName>
        <fullName evidence="2">Uncharacterized protein</fullName>
    </submittedName>
</protein>
<evidence type="ECO:0000313" key="2">
    <source>
        <dbReference type="EMBL" id="MEL0537495.1"/>
    </source>
</evidence>
<feature type="transmembrane region" description="Helical" evidence="1">
    <location>
        <begin position="7"/>
        <end position="27"/>
    </location>
</feature>
<keyword evidence="3" id="KW-1185">Reference proteome</keyword>
<organism evidence="2 3">
    <name type="scientific">Staphylococcus debuckii</name>
    <dbReference type="NCBI Taxonomy" id="2044912"/>
    <lineage>
        <taxon>Bacteria</taxon>
        <taxon>Bacillati</taxon>
        <taxon>Bacillota</taxon>
        <taxon>Bacilli</taxon>
        <taxon>Bacillales</taxon>
        <taxon>Staphylococcaceae</taxon>
        <taxon>Staphylococcus</taxon>
    </lineage>
</organism>